<keyword evidence="1" id="KW-0479">Metal-binding</keyword>
<evidence type="ECO:0000256" key="1">
    <source>
        <dbReference type="PROSITE-ProRule" id="PRU00042"/>
    </source>
</evidence>
<gene>
    <name evidence="3" type="ORF">AYBTSS11_LOCUS20980</name>
</gene>
<keyword evidence="1" id="KW-0863">Zinc-finger</keyword>
<dbReference type="InterPro" id="IPR013087">
    <property type="entry name" value="Znf_C2H2_type"/>
</dbReference>
<dbReference type="EMBL" id="OY731404">
    <property type="protein sequence ID" value="CAJ1967060.1"/>
    <property type="molecule type" value="Genomic_DNA"/>
</dbReference>
<sequence length="182" mass="20461">MTNHLYNDVLNYAQFPEPYNNTGPKGCKLCSQVFTTTQALLNHLESHMAQEEVAIRRLYSSSQHVNSQKQLGSSQFPPQLTVGDGRIFQPQPQPGIMQMPQPFIRNPFFNVSQIGSSSLPARKMQVPPPKVFPCDVSTNDDGSKAYILKLEKPIKKIDFIDLVNVDDDNNSNVEEVDLDLKL</sequence>
<feature type="domain" description="C2H2-type" evidence="2">
    <location>
        <begin position="25"/>
        <end position="52"/>
    </location>
</feature>
<reference evidence="3" key="1">
    <citation type="submission" date="2023-10" db="EMBL/GenBank/DDBJ databases">
        <authorList>
            <person name="Domelevo Entfellner J.-B."/>
        </authorList>
    </citation>
    <scope>NUCLEOTIDE SEQUENCE</scope>
</reference>
<dbReference type="PROSITE" id="PS50157">
    <property type="entry name" value="ZINC_FINGER_C2H2_2"/>
    <property type="match status" value="1"/>
</dbReference>
<accession>A0AA86TGL9</accession>
<dbReference type="AlphaFoldDB" id="A0AA86TGL9"/>
<dbReference type="PROSITE" id="PS00028">
    <property type="entry name" value="ZINC_FINGER_C2H2_1"/>
    <property type="match status" value="1"/>
</dbReference>
<keyword evidence="1" id="KW-0862">Zinc</keyword>
<organism evidence="3 4">
    <name type="scientific">Sphenostylis stenocarpa</name>
    <dbReference type="NCBI Taxonomy" id="92480"/>
    <lineage>
        <taxon>Eukaryota</taxon>
        <taxon>Viridiplantae</taxon>
        <taxon>Streptophyta</taxon>
        <taxon>Embryophyta</taxon>
        <taxon>Tracheophyta</taxon>
        <taxon>Spermatophyta</taxon>
        <taxon>Magnoliopsida</taxon>
        <taxon>eudicotyledons</taxon>
        <taxon>Gunneridae</taxon>
        <taxon>Pentapetalae</taxon>
        <taxon>rosids</taxon>
        <taxon>fabids</taxon>
        <taxon>Fabales</taxon>
        <taxon>Fabaceae</taxon>
        <taxon>Papilionoideae</taxon>
        <taxon>50 kb inversion clade</taxon>
        <taxon>NPAAA clade</taxon>
        <taxon>indigoferoid/millettioid clade</taxon>
        <taxon>Phaseoleae</taxon>
        <taxon>Sphenostylis</taxon>
    </lineage>
</organism>
<evidence type="ECO:0000313" key="4">
    <source>
        <dbReference type="Proteomes" id="UP001189624"/>
    </source>
</evidence>
<dbReference type="Gramene" id="rna-AYBTSS11_LOCUS20980">
    <property type="protein sequence ID" value="CAJ1967060.1"/>
    <property type="gene ID" value="gene-AYBTSS11_LOCUS20980"/>
</dbReference>
<protein>
    <recommendedName>
        <fullName evidence="2">C2H2-type domain-containing protein</fullName>
    </recommendedName>
</protein>
<proteinExistence type="predicted"/>
<dbReference type="GO" id="GO:0008270">
    <property type="term" value="F:zinc ion binding"/>
    <property type="evidence" value="ECO:0007669"/>
    <property type="project" value="UniProtKB-KW"/>
</dbReference>
<keyword evidence="4" id="KW-1185">Reference proteome</keyword>
<evidence type="ECO:0000259" key="2">
    <source>
        <dbReference type="PROSITE" id="PS50157"/>
    </source>
</evidence>
<dbReference type="Proteomes" id="UP001189624">
    <property type="component" value="Chromosome 7"/>
</dbReference>
<evidence type="ECO:0000313" key="3">
    <source>
        <dbReference type="EMBL" id="CAJ1967060.1"/>
    </source>
</evidence>
<name>A0AA86TGL9_9FABA</name>